<accession>A0A835VR20</accession>
<sequence>MNGLAGEPPVTSPPPHLPTSSPPHLPTSPPPHLPTVLQKRRHPSLIDAEELRPRHDARPYYAALCATVDGAEAAGGDGGGEGSMRARLLQAGRVGPLSPAAQARCQLEAAADPGLLARTYLGWKPYL</sequence>
<dbReference type="OrthoDB" id="431717at2759"/>
<organism evidence="3 4">
    <name type="scientific">Chlamydomonas incerta</name>
    <dbReference type="NCBI Taxonomy" id="51695"/>
    <lineage>
        <taxon>Eukaryota</taxon>
        <taxon>Viridiplantae</taxon>
        <taxon>Chlorophyta</taxon>
        <taxon>core chlorophytes</taxon>
        <taxon>Chlorophyceae</taxon>
        <taxon>CS clade</taxon>
        <taxon>Chlamydomonadales</taxon>
        <taxon>Chlamydomonadaceae</taxon>
        <taxon>Chlamydomonas</taxon>
    </lineage>
</organism>
<protein>
    <recommendedName>
        <fullName evidence="2">FATC domain-containing protein</fullName>
    </recommendedName>
</protein>
<keyword evidence="4" id="KW-1185">Reference proteome</keyword>
<dbReference type="AlphaFoldDB" id="A0A835VR20"/>
<evidence type="ECO:0000313" key="3">
    <source>
        <dbReference type="EMBL" id="KAG2426042.1"/>
    </source>
</evidence>
<feature type="region of interest" description="Disordered" evidence="1">
    <location>
        <begin position="1"/>
        <end position="41"/>
    </location>
</feature>
<evidence type="ECO:0000256" key="1">
    <source>
        <dbReference type="SAM" id="MobiDB-lite"/>
    </source>
</evidence>
<dbReference type="SMART" id="SM01343">
    <property type="entry name" value="FATC"/>
    <property type="match status" value="1"/>
</dbReference>
<name>A0A835VR20_CHLIN</name>
<reference evidence="3" key="1">
    <citation type="journal article" date="2020" name="bioRxiv">
        <title>Comparative genomics of Chlamydomonas.</title>
        <authorList>
            <person name="Craig R.J."/>
            <person name="Hasan A.R."/>
            <person name="Ness R.W."/>
            <person name="Keightley P.D."/>
        </authorList>
    </citation>
    <scope>NUCLEOTIDE SEQUENCE</scope>
    <source>
        <strain evidence="3">SAG 7.73</strain>
    </source>
</reference>
<dbReference type="EMBL" id="JAEHOC010000050">
    <property type="protein sequence ID" value="KAG2426042.1"/>
    <property type="molecule type" value="Genomic_DNA"/>
</dbReference>
<feature type="domain" description="FATC" evidence="2">
    <location>
        <begin position="95"/>
        <end position="127"/>
    </location>
</feature>
<evidence type="ECO:0000259" key="2">
    <source>
        <dbReference type="PROSITE" id="PS51190"/>
    </source>
</evidence>
<comment type="caution">
    <text evidence="3">The sequence shown here is derived from an EMBL/GenBank/DDBJ whole genome shotgun (WGS) entry which is preliminary data.</text>
</comment>
<gene>
    <name evidence="3" type="ORF">HXX76_013232</name>
</gene>
<feature type="compositionally biased region" description="Pro residues" evidence="1">
    <location>
        <begin position="10"/>
        <end position="33"/>
    </location>
</feature>
<dbReference type="InterPro" id="IPR003152">
    <property type="entry name" value="FATC_dom"/>
</dbReference>
<dbReference type="Proteomes" id="UP000650467">
    <property type="component" value="Unassembled WGS sequence"/>
</dbReference>
<dbReference type="PROSITE" id="PS51190">
    <property type="entry name" value="FATC"/>
    <property type="match status" value="1"/>
</dbReference>
<evidence type="ECO:0000313" key="4">
    <source>
        <dbReference type="Proteomes" id="UP000650467"/>
    </source>
</evidence>
<proteinExistence type="predicted"/>